<feature type="domain" description="WRKY19-like zinc finger" evidence="1">
    <location>
        <begin position="143"/>
        <end position="168"/>
    </location>
</feature>
<reference evidence="2 3" key="1">
    <citation type="submission" date="2015-11" db="EMBL/GenBank/DDBJ databases">
        <title>Genomes and virulence difference between two physiological races of Phytophthora nicotianae.</title>
        <authorList>
            <person name="Liu H."/>
            <person name="Ma X."/>
            <person name="Yu H."/>
            <person name="Fang D."/>
            <person name="Li Y."/>
            <person name="Wang X."/>
            <person name="Wang W."/>
            <person name="Dong Y."/>
            <person name="Xiao B."/>
        </authorList>
    </citation>
    <scope>NUCLEOTIDE SEQUENCE [LARGE SCALE GENOMIC DNA]</scope>
    <source>
        <strain evidence="3">race 0</strain>
    </source>
</reference>
<evidence type="ECO:0000313" key="2">
    <source>
        <dbReference type="EMBL" id="KUF81182.1"/>
    </source>
</evidence>
<organism evidence="2 3">
    <name type="scientific">Phytophthora nicotianae</name>
    <name type="common">Potato buckeye rot agent</name>
    <name type="synonym">Phytophthora parasitica</name>
    <dbReference type="NCBI Taxonomy" id="4792"/>
    <lineage>
        <taxon>Eukaryota</taxon>
        <taxon>Sar</taxon>
        <taxon>Stramenopiles</taxon>
        <taxon>Oomycota</taxon>
        <taxon>Peronosporomycetes</taxon>
        <taxon>Peronosporales</taxon>
        <taxon>Peronosporaceae</taxon>
        <taxon>Phytophthora</taxon>
    </lineage>
</organism>
<evidence type="ECO:0000259" key="1">
    <source>
        <dbReference type="Pfam" id="PF24906"/>
    </source>
</evidence>
<dbReference type="Pfam" id="PF24906">
    <property type="entry name" value="Zf_WRKY19"/>
    <property type="match status" value="2"/>
</dbReference>
<feature type="domain" description="WRKY19-like zinc finger" evidence="1">
    <location>
        <begin position="120"/>
        <end position="142"/>
    </location>
</feature>
<dbReference type="PANTHER" id="PTHR31827">
    <property type="entry name" value="EMB|CAB89363.1"/>
    <property type="match status" value="1"/>
</dbReference>
<evidence type="ECO:0000313" key="3">
    <source>
        <dbReference type="Proteomes" id="UP000052943"/>
    </source>
</evidence>
<dbReference type="AlphaFoldDB" id="A0A0W8CAR8"/>
<dbReference type="Proteomes" id="UP000052943">
    <property type="component" value="Unassembled WGS sequence"/>
</dbReference>
<dbReference type="STRING" id="4790.A0A0W8CAR8"/>
<sequence>MDQPQRLPSMTPFAEAPRNLQLDRFLFFPEHSVPPINDEMILEPSVVVTTNAQSWAQQNTQLDLDQLVFVSPMSSPPQNQVLPTSIALMMSKSNRQRSPSILECYAQTIPLSASCHSVQKRCLFPDCTKMSVSKGLCRGHGGGRRCHFTGGCTKSAQSRSMFCWAHGGGQRCDVDACMRSRKSKHYCVAHMHLETDCSQVSSFGKSPRVPRTRRSRYVPVPTPIHRQPSQPLLPSLGQALSAASLSLPSFPILPQVRARLTE</sequence>
<dbReference type="InterPro" id="IPR056866">
    <property type="entry name" value="Znf_WRKY19"/>
</dbReference>
<proteinExistence type="predicted"/>
<name>A0A0W8CAR8_PHYNI</name>
<gene>
    <name evidence="2" type="ORF">AM587_10007400</name>
</gene>
<protein>
    <submittedName>
        <fullName evidence="2">WRKY transcription factor 19</fullName>
    </submittedName>
</protein>
<dbReference type="EMBL" id="LNFO01004312">
    <property type="protein sequence ID" value="KUF81182.1"/>
    <property type="molecule type" value="Genomic_DNA"/>
</dbReference>
<dbReference type="PANTHER" id="PTHR31827:SF1">
    <property type="entry name" value="EMB|CAB89363.1"/>
    <property type="match status" value="1"/>
</dbReference>
<comment type="caution">
    <text evidence="2">The sequence shown here is derived from an EMBL/GenBank/DDBJ whole genome shotgun (WGS) entry which is preliminary data.</text>
</comment>
<accession>A0A0W8CAR8</accession>